<dbReference type="GO" id="GO:0008137">
    <property type="term" value="F:NADH dehydrogenase (ubiquinone) activity"/>
    <property type="evidence" value="ECO:0007669"/>
    <property type="project" value="UniProtKB-UniRule"/>
</dbReference>
<comment type="similarity">
    <text evidence="1">Belongs to the complex I subunit 6 family.</text>
</comment>
<comment type="subcellular location">
    <subcellularLocation>
        <location evidence="1">Mitochondrion membrane</location>
        <topology evidence="1">Multi-pass membrane protein</topology>
    </subcellularLocation>
</comment>
<keyword evidence="1" id="KW-0812">Transmembrane</keyword>
<dbReference type="GO" id="GO:0031966">
    <property type="term" value="C:mitochondrial membrane"/>
    <property type="evidence" value="ECO:0007669"/>
    <property type="project" value="UniProtKB-SubCell"/>
</dbReference>
<keyword evidence="1 2" id="KW-0496">Mitochondrion</keyword>
<evidence type="ECO:0000256" key="1">
    <source>
        <dbReference type="RuleBase" id="RU004430"/>
    </source>
</evidence>
<dbReference type="InterPro" id="IPR042106">
    <property type="entry name" value="Nuo/plastoQ_OxRdtase_6_NuoJ"/>
</dbReference>
<dbReference type="Pfam" id="PF00499">
    <property type="entry name" value="Oxidored_q3"/>
    <property type="match status" value="1"/>
</dbReference>
<keyword evidence="1" id="KW-0813">Transport</keyword>
<reference evidence="2" key="1">
    <citation type="journal article" date="2014" name="Genome Biol. Evol.">
        <title>The mitochondrial genome of the glomeromycete Rhizophagus sp. DAOM 213198 reveals an unusual organization consisting of two circular chromosomes.</title>
        <authorList>
            <person name="Nadimi M."/>
            <person name="Stefani F.O."/>
            <person name="Hijri M."/>
        </authorList>
    </citation>
    <scope>NUCLEOTIDE SEQUENCE</scope>
    <source>
        <strain evidence="2">DAOM213198</strain>
    </source>
</reference>
<dbReference type="PANTHER" id="PTHR33269">
    <property type="entry name" value="NADH-UBIQUINONE OXIDOREDUCTASE CHAIN 6"/>
    <property type="match status" value="1"/>
</dbReference>
<keyword evidence="1" id="KW-0472">Membrane</keyword>
<dbReference type="EMBL" id="KF591215">
    <property type="protein sequence ID" value="AHJ10969.1"/>
    <property type="molecule type" value="Genomic_DNA"/>
</dbReference>
<accession>A0A0A7AMW0</accession>
<name>A0A0A7AMW0_9GLOM</name>
<feature type="transmembrane region" description="Helical" evidence="1">
    <location>
        <begin position="164"/>
        <end position="184"/>
    </location>
</feature>
<protein>
    <recommendedName>
        <fullName evidence="1">NADH-ubiquinone oxidoreductase chain 6</fullName>
        <ecNumber evidence="1">7.1.1.2</ecNumber>
    </recommendedName>
</protein>
<dbReference type="InterPro" id="IPR001457">
    <property type="entry name" value="NADH_UbQ/plastoQ_OxRdtase_su6"/>
</dbReference>
<feature type="transmembrane region" description="Helical" evidence="1">
    <location>
        <begin position="92"/>
        <end position="113"/>
    </location>
</feature>
<dbReference type="Gene3D" id="1.20.120.1200">
    <property type="entry name" value="NADH-ubiquinone/plastoquinone oxidoreductase chain 6, subunit NuoJ"/>
    <property type="match status" value="1"/>
</dbReference>
<feature type="transmembrane region" description="Helical" evidence="1">
    <location>
        <begin position="44"/>
        <end position="71"/>
    </location>
</feature>
<sequence>MSPFLLELLPFVAVLSAIFVITAVNPILAVLFLIAVFITVSAYLALLGLTFLALSYLIIYVGAIAILFLFVIMMLDIKLAELSSSGEEASKVYPIAFLIGTPFLWTLTGSPLFRGDTLYSWFDQTTLGIAHISDPSALQWTNLFAAFSNIHSLGVCLYTIYPLWLIYAGIILLLAIIGPIILCLDKTSGSTS</sequence>
<evidence type="ECO:0000313" key="2">
    <source>
        <dbReference type="EMBL" id="AHJ10969.1"/>
    </source>
</evidence>
<keyword evidence="1" id="KW-0249">Electron transport</keyword>
<organism evidence="2">
    <name type="scientific">Rhizophagus sp. DAOM 213198</name>
    <dbReference type="NCBI Taxonomy" id="1417302"/>
    <lineage>
        <taxon>Eukaryota</taxon>
        <taxon>Fungi</taxon>
        <taxon>Fungi incertae sedis</taxon>
        <taxon>Mucoromycota</taxon>
        <taxon>Glomeromycotina</taxon>
        <taxon>Glomeromycetes</taxon>
        <taxon>Glomerales</taxon>
        <taxon>Glomeraceae</taxon>
        <taxon>Rhizophagus</taxon>
    </lineage>
</organism>
<keyword evidence="1" id="KW-1133">Transmembrane helix</keyword>
<keyword evidence="1" id="KW-0830">Ubiquinone</keyword>
<geneLocation type="mitochondrion" evidence="2"/>
<dbReference type="AlphaFoldDB" id="A0A0A7AMW0"/>
<keyword evidence="1" id="KW-1278">Translocase</keyword>
<proteinExistence type="inferred from homology"/>
<feature type="transmembrane region" description="Helical" evidence="1">
    <location>
        <begin position="12"/>
        <end position="38"/>
    </location>
</feature>
<dbReference type="EC" id="7.1.1.2" evidence="1"/>
<dbReference type="PANTHER" id="PTHR33269:SF17">
    <property type="entry name" value="NADH-UBIQUINONE OXIDOREDUCTASE CHAIN 6"/>
    <property type="match status" value="1"/>
</dbReference>
<gene>
    <name evidence="2" type="primary">nad6</name>
</gene>
<keyword evidence="1" id="KW-0679">Respiratory chain</keyword>
<keyword evidence="1" id="KW-0520">NAD</keyword>
<comment type="function">
    <text evidence="1">Core subunit of the mitochondrial membrane respiratory chain NADH dehydrogenase (Complex I) which catalyzes electron transfer from NADH through the respiratory chain, using ubiquinone as an electron acceptor. Essential for the catalytic activity and assembly of complex I.</text>
</comment>
<comment type="catalytic activity">
    <reaction evidence="1">
        <text>a ubiquinone + NADH + 5 H(+)(in) = a ubiquinol + NAD(+) + 4 H(+)(out)</text>
        <dbReference type="Rhea" id="RHEA:29091"/>
        <dbReference type="Rhea" id="RHEA-COMP:9565"/>
        <dbReference type="Rhea" id="RHEA-COMP:9566"/>
        <dbReference type="ChEBI" id="CHEBI:15378"/>
        <dbReference type="ChEBI" id="CHEBI:16389"/>
        <dbReference type="ChEBI" id="CHEBI:17976"/>
        <dbReference type="ChEBI" id="CHEBI:57540"/>
        <dbReference type="ChEBI" id="CHEBI:57945"/>
        <dbReference type="EC" id="7.1.1.2"/>
    </reaction>
</comment>